<evidence type="ECO:0000313" key="13">
    <source>
        <dbReference type="Proteomes" id="UP000824219"/>
    </source>
</evidence>
<dbReference type="CDD" id="cd00501">
    <property type="entry name" value="Peptidase_C15"/>
    <property type="match status" value="1"/>
</dbReference>
<dbReference type="EMBL" id="JAHKSW010000020">
    <property type="protein sequence ID" value="KAG7319861.1"/>
    <property type="molecule type" value="Genomic_DNA"/>
</dbReference>
<comment type="caution">
    <text evidence="12">The sequence shown here is derived from an EMBL/GenBank/DDBJ whole genome shotgun (WGS) entry which is preliminary data.</text>
</comment>
<dbReference type="GO" id="GO:0016920">
    <property type="term" value="F:pyroglutamyl-peptidase activity"/>
    <property type="evidence" value="ECO:0007669"/>
    <property type="project" value="UniProtKB-EC"/>
</dbReference>
<comment type="function">
    <text evidence="2">Removes 5-oxoproline from various penultimate amino acid residues except L-proline.</text>
</comment>
<evidence type="ECO:0000256" key="8">
    <source>
        <dbReference type="ARBA" id="ARBA00022801"/>
    </source>
</evidence>
<evidence type="ECO:0000256" key="6">
    <source>
        <dbReference type="ARBA" id="ARBA00022490"/>
    </source>
</evidence>
<dbReference type="InterPro" id="IPR036440">
    <property type="entry name" value="Peptidase_C15-like_sf"/>
</dbReference>
<evidence type="ECO:0000256" key="4">
    <source>
        <dbReference type="ARBA" id="ARBA00006641"/>
    </source>
</evidence>
<evidence type="ECO:0000256" key="9">
    <source>
        <dbReference type="ARBA" id="ARBA00022807"/>
    </source>
</evidence>
<dbReference type="Proteomes" id="UP000824219">
    <property type="component" value="Linkage Group LG20"/>
</dbReference>
<evidence type="ECO:0000256" key="7">
    <source>
        <dbReference type="ARBA" id="ARBA00022670"/>
    </source>
</evidence>
<evidence type="ECO:0000256" key="5">
    <source>
        <dbReference type="ARBA" id="ARBA00012915"/>
    </source>
</evidence>
<dbReference type="PROSITE" id="PS01333">
    <property type="entry name" value="PYRASE_GLU"/>
    <property type="match status" value="1"/>
</dbReference>
<evidence type="ECO:0000313" key="12">
    <source>
        <dbReference type="EMBL" id="KAG7319861.1"/>
    </source>
</evidence>
<organism evidence="12 13">
    <name type="scientific">Hemibagrus wyckioides</name>
    <dbReference type="NCBI Taxonomy" id="337641"/>
    <lineage>
        <taxon>Eukaryota</taxon>
        <taxon>Metazoa</taxon>
        <taxon>Chordata</taxon>
        <taxon>Craniata</taxon>
        <taxon>Vertebrata</taxon>
        <taxon>Euteleostomi</taxon>
        <taxon>Actinopterygii</taxon>
        <taxon>Neopterygii</taxon>
        <taxon>Teleostei</taxon>
        <taxon>Ostariophysi</taxon>
        <taxon>Siluriformes</taxon>
        <taxon>Bagridae</taxon>
        <taxon>Hemibagrus</taxon>
    </lineage>
</organism>
<dbReference type="PROSITE" id="PS01334">
    <property type="entry name" value="PYRASE_CYS"/>
    <property type="match status" value="1"/>
</dbReference>
<dbReference type="Pfam" id="PF01470">
    <property type="entry name" value="Peptidase_C15"/>
    <property type="match status" value="1"/>
</dbReference>
<gene>
    <name evidence="12" type="ORF">KOW79_017004</name>
</gene>
<dbReference type="InterPro" id="IPR000816">
    <property type="entry name" value="Peptidase_C15"/>
</dbReference>
<comment type="catalytic activity">
    <reaction evidence="1 10">
        <text>Release of an N-terminal pyroglutamyl group from a polypeptide, the second amino acid generally not being Pro.</text>
        <dbReference type="EC" id="3.4.19.3"/>
    </reaction>
</comment>
<dbReference type="PANTHER" id="PTHR23402">
    <property type="entry name" value="PROTEASE FAMILY C15 PYROGLUTAMYL-PEPTIDASE I-RELATED"/>
    <property type="match status" value="1"/>
</dbReference>
<feature type="active site" evidence="11">
    <location>
        <position position="167"/>
    </location>
</feature>
<accession>A0A9D3NBS9</accession>
<dbReference type="OrthoDB" id="407146at2759"/>
<dbReference type="GO" id="GO:0005829">
    <property type="term" value="C:cytosol"/>
    <property type="evidence" value="ECO:0007669"/>
    <property type="project" value="InterPro"/>
</dbReference>
<reference evidence="12 13" key="1">
    <citation type="submission" date="2021-06" db="EMBL/GenBank/DDBJ databases">
        <title>Chromosome-level genome assembly of the red-tail catfish (Hemibagrus wyckioides).</title>
        <authorList>
            <person name="Shao F."/>
        </authorList>
    </citation>
    <scope>NUCLEOTIDE SEQUENCE [LARGE SCALE GENOMIC DNA]</scope>
    <source>
        <strain evidence="12">EC202008001</strain>
        <tissue evidence="12">Blood</tissue>
    </source>
</reference>
<keyword evidence="9" id="KW-0788">Thiol protease</keyword>
<dbReference type="InterPro" id="IPR033693">
    <property type="entry name" value="PGPEP1_Glu_AS"/>
</dbReference>
<keyword evidence="8" id="KW-0378">Hydrolase</keyword>
<evidence type="ECO:0000256" key="10">
    <source>
        <dbReference type="PROSITE-ProRule" id="PRU10076"/>
    </source>
</evidence>
<dbReference type="InterPro" id="IPR033694">
    <property type="entry name" value="PGPEP1_Cys_AS"/>
</dbReference>
<dbReference type="Gene3D" id="3.40.630.20">
    <property type="entry name" value="Peptidase C15, pyroglutamyl peptidase I-like"/>
    <property type="match status" value="1"/>
</dbReference>
<dbReference type="GO" id="GO:0006508">
    <property type="term" value="P:proteolysis"/>
    <property type="evidence" value="ECO:0007669"/>
    <property type="project" value="UniProtKB-KW"/>
</dbReference>
<sequence>MTTTTTTKRTTLKVAVGRGSCPWSSSQLCPARRLHMCSSSCRPEGRTELKKLGLGPSVDLHVTEVPVEYRAVQNLLPSLWELYHPQLVVHVGVSGMATTVTLEKCGHNRGYWRLDNCNFYPKSECCMEGGPDCINSAIDMDVVCKRVNNSDLGVSVSVSKDAGRYLCDYTYYTSLYLGKGQSAFVHVPPLGEPYSAEQLAQALQAVILEMLDMLEHSMEKQLCQHSH</sequence>
<protein>
    <recommendedName>
        <fullName evidence="5 10">Pyroglutamyl-peptidase I</fullName>
        <ecNumber evidence="5 10">3.4.19.3</ecNumber>
    </recommendedName>
</protein>
<dbReference type="SUPFAM" id="SSF53182">
    <property type="entry name" value="Pyrrolidone carboxyl peptidase (pyroglutamate aminopeptidase)"/>
    <property type="match status" value="1"/>
</dbReference>
<feature type="active site" evidence="10">
    <location>
        <position position="103"/>
    </location>
</feature>
<comment type="subcellular location">
    <subcellularLocation>
        <location evidence="3">Cytoplasm</location>
    </subcellularLocation>
</comment>
<name>A0A9D3NBS9_9TELE</name>
<dbReference type="EC" id="3.4.19.3" evidence="5 10"/>
<evidence type="ECO:0000256" key="11">
    <source>
        <dbReference type="PROSITE-ProRule" id="PRU10077"/>
    </source>
</evidence>
<proteinExistence type="inferred from homology"/>
<keyword evidence="13" id="KW-1185">Reference proteome</keyword>
<keyword evidence="6" id="KW-0963">Cytoplasm</keyword>
<keyword evidence="7" id="KW-0645">Protease</keyword>
<dbReference type="InterPro" id="IPR016125">
    <property type="entry name" value="Peptidase_C15-like"/>
</dbReference>
<dbReference type="PANTHER" id="PTHR23402:SF1">
    <property type="entry name" value="PYROGLUTAMYL-PEPTIDASE I"/>
    <property type="match status" value="1"/>
</dbReference>
<evidence type="ECO:0000256" key="1">
    <source>
        <dbReference type="ARBA" id="ARBA00001770"/>
    </source>
</evidence>
<comment type="similarity">
    <text evidence="4">Belongs to the peptidase C15 family.</text>
</comment>
<dbReference type="AlphaFoldDB" id="A0A9D3NBS9"/>
<evidence type="ECO:0000256" key="3">
    <source>
        <dbReference type="ARBA" id="ARBA00004496"/>
    </source>
</evidence>
<evidence type="ECO:0000256" key="2">
    <source>
        <dbReference type="ARBA" id="ARBA00002280"/>
    </source>
</evidence>